<dbReference type="Proteomes" id="UP000825729">
    <property type="component" value="Unassembled WGS sequence"/>
</dbReference>
<dbReference type="AlphaFoldDB" id="A0AAV7F7Y2"/>
<accession>A0AAV7F7Y2</accession>
<sequence>MAGALAVLPDESSCSAIASEDRCSWSVEYARFFADNLTLSCCGRLKPSSSKTKNSRGTWLPASGSASVFILSDCVATLAVSLRGRIYEEHLISCLNFSWPQVSCSPQSPLWGSRVVFVSYKDACDLIQKFALRFAESSEAQKFLDAVKEGSRDAINISQKDDITSQITSGFENTAPSDHLCRIDEISSHAAPYGLYTPATPVYCDELECSQAPKYVNNFHSVEPSSLPPSFTSLLSGCASDALQGSAGFASVPEREGVDMRVRSTVAEESDLASQIRNLMADASFHEMLSNVEKIMDQLGEDLQL</sequence>
<evidence type="ECO:0000259" key="1">
    <source>
        <dbReference type="Pfam" id="PF25349"/>
    </source>
</evidence>
<evidence type="ECO:0000313" key="3">
    <source>
        <dbReference type="Proteomes" id="UP000825729"/>
    </source>
</evidence>
<reference evidence="2 3" key="1">
    <citation type="submission" date="2021-07" db="EMBL/GenBank/DDBJ databases">
        <title>The Aristolochia fimbriata genome: insights into angiosperm evolution, floral development and chemical biosynthesis.</title>
        <authorList>
            <person name="Jiao Y."/>
        </authorList>
    </citation>
    <scope>NUCLEOTIDE SEQUENCE [LARGE SCALE GENOMIC DNA]</scope>
    <source>
        <strain evidence="2">IBCAS-2021</strain>
        <tissue evidence="2">Leaf</tissue>
    </source>
</reference>
<evidence type="ECO:0000313" key="2">
    <source>
        <dbReference type="EMBL" id="KAG9455941.1"/>
    </source>
</evidence>
<protein>
    <recommendedName>
        <fullName evidence="1">Poor homologous synapsis 1 PH domain-containing protein</fullName>
    </recommendedName>
</protein>
<keyword evidence="3" id="KW-1185">Reference proteome</keyword>
<proteinExistence type="predicted"/>
<feature type="domain" description="Poor homologous synapsis 1 PH" evidence="1">
    <location>
        <begin position="24"/>
        <end position="158"/>
    </location>
</feature>
<dbReference type="EMBL" id="JAINDJ010000002">
    <property type="protein sequence ID" value="KAG9455941.1"/>
    <property type="molecule type" value="Genomic_DNA"/>
</dbReference>
<dbReference type="InterPro" id="IPR057619">
    <property type="entry name" value="PH_PHS1"/>
</dbReference>
<dbReference type="Pfam" id="PF25349">
    <property type="entry name" value="PH_PHS1"/>
    <property type="match status" value="1"/>
</dbReference>
<organism evidence="2 3">
    <name type="scientific">Aristolochia fimbriata</name>
    <name type="common">White veined hardy Dutchman's pipe vine</name>
    <dbReference type="NCBI Taxonomy" id="158543"/>
    <lineage>
        <taxon>Eukaryota</taxon>
        <taxon>Viridiplantae</taxon>
        <taxon>Streptophyta</taxon>
        <taxon>Embryophyta</taxon>
        <taxon>Tracheophyta</taxon>
        <taxon>Spermatophyta</taxon>
        <taxon>Magnoliopsida</taxon>
        <taxon>Magnoliidae</taxon>
        <taxon>Piperales</taxon>
        <taxon>Aristolochiaceae</taxon>
        <taxon>Aristolochia</taxon>
    </lineage>
</organism>
<name>A0AAV7F7Y2_ARIFI</name>
<gene>
    <name evidence="2" type="ORF">H6P81_000449</name>
</gene>
<comment type="caution">
    <text evidence="2">The sequence shown here is derived from an EMBL/GenBank/DDBJ whole genome shotgun (WGS) entry which is preliminary data.</text>
</comment>